<proteinExistence type="predicted"/>
<reference evidence="2" key="1">
    <citation type="submission" date="2023-08" db="EMBL/GenBank/DDBJ databases">
        <title>Rhodospirillaceae gen. nov., a novel taxon isolated from the Yangtze River Yuezi River estuary sludge.</title>
        <authorList>
            <person name="Ruan L."/>
        </authorList>
    </citation>
    <scope>NUCLEOTIDE SEQUENCE [LARGE SCALE GENOMIC DNA]</scope>
    <source>
        <strain evidence="2">R-7</strain>
    </source>
</reference>
<accession>A0ABU0YTM3</accession>
<dbReference type="Proteomes" id="UP001230156">
    <property type="component" value="Unassembled WGS sequence"/>
</dbReference>
<evidence type="ECO:0000313" key="1">
    <source>
        <dbReference type="EMBL" id="MDQ7251065.1"/>
    </source>
</evidence>
<protein>
    <submittedName>
        <fullName evidence="1">Uncharacterized protein</fullName>
    </submittedName>
</protein>
<evidence type="ECO:0000313" key="2">
    <source>
        <dbReference type="Proteomes" id="UP001230156"/>
    </source>
</evidence>
<organism evidence="1 2">
    <name type="scientific">Dongia sedimenti</name>
    <dbReference type="NCBI Taxonomy" id="3064282"/>
    <lineage>
        <taxon>Bacteria</taxon>
        <taxon>Pseudomonadati</taxon>
        <taxon>Pseudomonadota</taxon>
        <taxon>Alphaproteobacteria</taxon>
        <taxon>Rhodospirillales</taxon>
        <taxon>Dongiaceae</taxon>
        <taxon>Dongia</taxon>
    </lineage>
</organism>
<name>A0ABU0YTM3_9PROT</name>
<sequence>MPPIAERDWSFEKIRDRDEARAARLESAESPDELIESLSASLTQACDSGAVRLAIDSKNNAFIEQRAIIQFHVEPELYDWFFNARTGYRAQFWIAPDNGQRFNERIIERVSAVVNEHLPLTVTARKIEVRHVDGSREDSDCGTIALPRDQLLNSLVPYASKIWICERLCDPAGGHVQDIGLPVLSGAERSPEKLAIPRWAEAVNPKTGETGEGLRSPLAAPEHSWLDVKGGFLNAEGNPGQIKPQNDRAGQIHFIGWT</sequence>
<keyword evidence="2" id="KW-1185">Reference proteome</keyword>
<dbReference type="RefSeq" id="WP_379961067.1">
    <property type="nucleotide sequence ID" value="NZ_JAUYVI010000009.1"/>
</dbReference>
<dbReference type="EMBL" id="JAUYVI010000009">
    <property type="protein sequence ID" value="MDQ7251065.1"/>
    <property type="molecule type" value="Genomic_DNA"/>
</dbReference>
<gene>
    <name evidence="1" type="ORF">Q8A70_25490</name>
</gene>
<comment type="caution">
    <text evidence="1">The sequence shown here is derived from an EMBL/GenBank/DDBJ whole genome shotgun (WGS) entry which is preliminary data.</text>
</comment>